<dbReference type="EMBL" id="CBSW010000190">
    <property type="protein sequence ID" value="CDG97599.1"/>
    <property type="molecule type" value="Genomic_DNA"/>
</dbReference>
<dbReference type="InterPro" id="IPR036291">
    <property type="entry name" value="NAD(P)-bd_dom_sf"/>
</dbReference>
<reference evidence="2" key="1">
    <citation type="submission" date="2013-07" db="EMBL/GenBank/DDBJ databases">
        <title>Sub-species coevolution in mutualistic symbiosis.</title>
        <authorList>
            <person name="Murfin K."/>
            <person name="Klassen J."/>
            <person name="Lee M."/>
            <person name="Forst S."/>
            <person name="Stock P."/>
            <person name="Goodrich-Blair H."/>
        </authorList>
    </citation>
    <scope>NUCLEOTIDE SEQUENCE [LARGE SCALE GENOMIC DNA]</scope>
    <source>
        <strain evidence="2">Puntauvense</strain>
    </source>
</reference>
<accession>A0A077NFK2</accession>
<dbReference type="InterPro" id="IPR016040">
    <property type="entry name" value="NAD(P)-bd_dom"/>
</dbReference>
<name>A0A077NFK2_XENBV</name>
<organism evidence="2">
    <name type="scientific">Xenorhabdus bovienii str. puntauvense</name>
    <dbReference type="NCBI Taxonomy" id="1398201"/>
    <lineage>
        <taxon>Bacteria</taxon>
        <taxon>Pseudomonadati</taxon>
        <taxon>Pseudomonadota</taxon>
        <taxon>Gammaproteobacteria</taxon>
        <taxon>Enterobacterales</taxon>
        <taxon>Morganellaceae</taxon>
        <taxon>Xenorhabdus</taxon>
    </lineage>
</organism>
<dbReference type="PANTHER" id="PTHR15020:SF50">
    <property type="entry name" value="UPF0659 PROTEIN YMR090W"/>
    <property type="match status" value="1"/>
</dbReference>
<proteinExistence type="predicted"/>
<dbReference type="PANTHER" id="PTHR15020">
    <property type="entry name" value="FLAVIN REDUCTASE-RELATED"/>
    <property type="match status" value="1"/>
</dbReference>
<protein>
    <recommendedName>
        <fullName evidence="1">NAD(P)-binding domain-containing protein</fullName>
    </recommendedName>
</protein>
<dbReference type="CDD" id="cd05243">
    <property type="entry name" value="SDR_a5"/>
    <property type="match status" value="1"/>
</dbReference>
<comment type="caution">
    <text evidence="2">The sequence shown here is derived from an EMBL/GenBank/DDBJ whole genome shotgun (WGS) entry which is preliminary data.</text>
</comment>
<evidence type="ECO:0000259" key="1">
    <source>
        <dbReference type="Pfam" id="PF13460"/>
    </source>
</evidence>
<dbReference type="Proteomes" id="UP000028511">
    <property type="component" value="Unassembled WGS sequence"/>
</dbReference>
<evidence type="ECO:0000313" key="2">
    <source>
        <dbReference type="EMBL" id="CDG97599.1"/>
    </source>
</evidence>
<dbReference type="SUPFAM" id="SSF51735">
    <property type="entry name" value="NAD(P)-binding Rossmann-fold domains"/>
    <property type="match status" value="1"/>
</dbReference>
<gene>
    <name evidence="2" type="ORF">XBP1_270139</name>
</gene>
<dbReference type="Gene3D" id="3.40.50.720">
    <property type="entry name" value="NAD(P)-binding Rossmann-like Domain"/>
    <property type="match status" value="1"/>
</dbReference>
<sequence>MENIPTMKSWLIFGAGRGVGRHLTTMALQQNRPVTALVRNIQQAVELSTMGANVIHGDACDKKSIEKAIAQAGENPIVFSTIGDGDADHHGNMAIIDALEQAEVSRMLLVTSIGCGDSWKTLSPRAKSLFGQSVRHKSLAESYLQTSKLDFTIIRPGGLTDKSGTGHCQRYQGEVHGMVSREDVAQQLVLMAEDEETYYQIYALVDPELKPLWD</sequence>
<dbReference type="Pfam" id="PF13460">
    <property type="entry name" value="NAD_binding_10"/>
    <property type="match status" value="1"/>
</dbReference>
<feature type="domain" description="NAD(P)-binding" evidence="1">
    <location>
        <begin position="14"/>
        <end position="194"/>
    </location>
</feature>
<dbReference type="HOGENOM" id="CLU_025711_5_0_6"/>
<dbReference type="AlphaFoldDB" id="A0A077NFK2"/>